<dbReference type="PANTHER" id="PTHR12176">
    <property type="entry name" value="SAM-DEPENDENT METHYLTRANSFERASE SUPERFAMILY PROTEIN"/>
    <property type="match status" value="1"/>
</dbReference>
<evidence type="ECO:0000256" key="1">
    <source>
        <dbReference type="ARBA" id="ARBA00008361"/>
    </source>
</evidence>
<gene>
    <name evidence="5" type="ORF">CGOC_LOCUS12393</name>
</gene>
<keyword evidence="2" id="KW-0489">Methyltransferase</keyword>
<proteinExistence type="inferred from homology"/>
<dbReference type="AlphaFoldDB" id="A0A3P7QNX8"/>
<dbReference type="GO" id="GO:0032259">
    <property type="term" value="P:methylation"/>
    <property type="evidence" value="ECO:0007669"/>
    <property type="project" value="UniProtKB-KW"/>
</dbReference>
<dbReference type="PANTHER" id="PTHR12176:SF59">
    <property type="entry name" value="METHYLTRANSFERASE DOMAIN-CONTAINING PROTEIN-RELATED"/>
    <property type="match status" value="1"/>
</dbReference>
<dbReference type="EMBL" id="UYRV01122818">
    <property type="protein sequence ID" value="VDN33462.1"/>
    <property type="molecule type" value="Genomic_DNA"/>
</dbReference>
<comment type="similarity">
    <text evidence="1">Belongs to the methyltransferase superfamily.</text>
</comment>
<dbReference type="InterPro" id="IPR013216">
    <property type="entry name" value="Methyltransf_11"/>
</dbReference>
<sequence>MGYGDYEVLGVVVEKYLKTTDNILQIGCGNSQLASQLYDNGYRTVHSIDTDASVIDEQRLRNKERPELVFGVDDATSVGFLC</sequence>
<organism evidence="5 6">
    <name type="scientific">Cylicostephanus goldi</name>
    <name type="common">Nematode worm</name>
    <dbReference type="NCBI Taxonomy" id="71465"/>
    <lineage>
        <taxon>Eukaryota</taxon>
        <taxon>Metazoa</taxon>
        <taxon>Ecdysozoa</taxon>
        <taxon>Nematoda</taxon>
        <taxon>Chromadorea</taxon>
        <taxon>Rhabditida</taxon>
        <taxon>Rhabditina</taxon>
        <taxon>Rhabditomorpha</taxon>
        <taxon>Strongyloidea</taxon>
        <taxon>Strongylidae</taxon>
        <taxon>Cylicostephanus</taxon>
    </lineage>
</organism>
<evidence type="ECO:0000256" key="2">
    <source>
        <dbReference type="ARBA" id="ARBA00022603"/>
    </source>
</evidence>
<dbReference type="Proteomes" id="UP000271889">
    <property type="component" value="Unassembled WGS sequence"/>
</dbReference>
<dbReference type="Pfam" id="PF08241">
    <property type="entry name" value="Methyltransf_11"/>
    <property type="match status" value="1"/>
</dbReference>
<evidence type="ECO:0000313" key="6">
    <source>
        <dbReference type="Proteomes" id="UP000271889"/>
    </source>
</evidence>
<keyword evidence="3" id="KW-0808">Transferase</keyword>
<evidence type="ECO:0000256" key="3">
    <source>
        <dbReference type="ARBA" id="ARBA00022679"/>
    </source>
</evidence>
<evidence type="ECO:0000259" key="4">
    <source>
        <dbReference type="Pfam" id="PF08241"/>
    </source>
</evidence>
<reference evidence="5 6" key="1">
    <citation type="submission" date="2018-11" db="EMBL/GenBank/DDBJ databases">
        <authorList>
            <consortium name="Pathogen Informatics"/>
        </authorList>
    </citation>
    <scope>NUCLEOTIDE SEQUENCE [LARGE SCALE GENOMIC DNA]</scope>
</reference>
<dbReference type="Gene3D" id="3.40.50.150">
    <property type="entry name" value="Vaccinia Virus protein VP39"/>
    <property type="match status" value="1"/>
</dbReference>
<protein>
    <recommendedName>
        <fullName evidence="4">Methyltransferase type 11 domain-containing protein</fullName>
    </recommendedName>
</protein>
<name>A0A3P7QNX8_CYLGO</name>
<evidence type="ECO:0000313" key="5">
    <source>
        <dbReference type="EMBL" id="VDN33462.1"/>
    </source>
</evidence>
<dbReference type="OrthoDB" id="411785at2759"/>
<dbReference type="GO" id="GO:0008757">
    <property type="term" value="F:S-adenosylmethionine-dependent methyltransferase activity"/>
    <property type="evidence" value="ECO:0007669"/>
    <property type="project" value="InterPro"/>
</dbReference>
<dbReference type="InterPro" id="IPR051419">
    <property type="entry name" value="Lys/N-term_MeTrsfase_sf"/>
</dbReference>
<feature type="domain" description="Methyltransferase type 11" evidence="4">
    <location>
        <begin position="24"/>
        <end position="80"/>
    </location>
</feature>
<dbReference type="SUPFAM" id="SSF53335">
    <property type="entry name" value="S-adenosyl-L-methionine-dependent methyltransferases"/>
    <property type="match status" value="1"/>
</dbReference>
<keyword evidence="6" id="KW-1185">Reference proteome</keyword>
<accession>A0A3P7QNX8</accession>
<dbReference type="InterPro" id="IPR029063">
    <property type="entry name" value="SAM-dependent_MTases_sf"/>
</dbReference>